<protein>
    <recommendedName>
        <fullName evidence="4">SH3b domain-containing protein</fullName>
    </recommendedName>
</protein>
<organism evidence="2 3">
    <name type="scientific">Croceibacterium soli</name>
    <dbReference type="NCBI Taxonomy" id="1739690"/>
    <lineage>
        <taxon>Bacteria</taxon>
        <taxon>Pseudomonadati</taxon>
        <taxon>Pseudomonadota</taxon>
        <taxon>Alphaproteobacteria</taxon>
        <taxon>Sphingomonadales</taxon>
        <taxon>Erythrobacteraceae</taxon>
        <taxon>Croceibacterium</taxon>
    </lineage>
</organism>
<comment type="caution">
    <text evidence="2">The sequence shown here is derived from an EMBL/GenBank/DDBJ whole genome shotgun (WGS) entry which is preliminary data.</text>
</comment>
<evidence type="ECO:0000256" key="1">
    <source>
        <dbReference type="SAM" id="SignalP"/>
    </source>
</evidence>
<evidence type="ECO:0000313" key="2">
    <source>
        <dbReference type="EMBL" id="MXP42387.1"/>
    </source>
</evidence>
<gene>
    <name evidence="2" type="ORF">GRI75_12125</name>
</gene>
<evidence type="ECO:0000313" key="3">
    <source>
        <dbReference type="Proteomes" id="UP000469159"/>
    </source>
</evidence>
<dbReference type="RefSeq" id="WP_160747249.1">
    <property type="nucleotide sequence ID" value="NZ_WTYK01000007.1"/>
</dbReference>
<keyword evidence="3" id="KW-1185">Reference proteome</keyword>
<proteinExistence type="predicted"/>
<dbReference type="Pfam" id="PF06347">
    <property type="entry name" value="SH3_4"/>
    <property type="match status" value="2"/>
</dbReference>
<dbReference type="AlphaFoldDB" id="A0A6I4UYR2"/>
<dbReference type="Proteomes" id="UP000469159">
    <property type="component" value="Unassembled WGS sequence"/>
</dbReference>
<evidence type="ECO:0008006" key="4">
    <source>
        <dbReference type="Google" id="ProtNLM"/>
    </source>
</evidence>
<name>A0A6I4UYR2_9SPHN</name>
<feature type="chain" id="PRO_5026301006" description="SH3b domain-containing protein" evidence="1">
    <location>
        <begin position="20"/>
        <end position="153"/>
    </location>
</feature>
<accession>A0A6I4UYR2</accession>
<dbReference type="InterPro" id="IPR010466">
    <property type="entry name" value="DUF1058"/>
</dbReference>
<keyword evidence="1" id="KW-0732">Signal</keyword>
<dbReference type="Gene3D" id="2.30.30.40">
    <property type="entry name" value="SH3 Domains"/>
    <property type="match status" value="1"/>
</dbReference>
<reference evidence="2 3" key="1">
    <citation type="submission" date="2019-12" db="EMBL/GenBank/DDBJ databases">
        <title>Genomic-based taxomic classification of the family Erythrobacteraceae.</title>
        <authorList>
            <person name="Xu L."/>
        </authorList>
    </citation>
    <scope>NUCLEOTIDE SEQUENCE [LARGE SCALE GENOMIC DNA]</scope>
    <source>
        <strain evidence="2 3">MCCC 1K02066</strain>
    </source>
</reference>
<dbReference type="EMBL" id="WTYK01000007">
    <property type="protein sequence ID" value="MXP42387.1"/>
    <property type="molecule type" value="Genomic_DNA"/>
</dbReference>
<feature type="signal peptide" evidence="1">
    <location>
        <begin position="1"/>
        <end position="19"/>
    </location>
</feature>
<dbReference type="OrthoDB" id="9810773at2"/>
<sequence>MLRFLLLFLALVLTAPASAQEREVPYWASLRSDEVNMRVGPSENYPVDWVYKRRNLPVKVVRLMQGWRLVRDPEGTQGWVVARLLSPERSAIVIGEGVAAMREEPSESSDLRWKVEPGVVGMLGECEAGWCELDVEGRKGWVEQDRLWGAGEP</sequence>